<evidence type="ECO:0000313" key="6">
    <source>
        <dbReference type="EMBL" id="GEN36012.1"/>
    </source>
</evidence>
<dbReference type="EC" id="3.1.3.48" evidence="5"/>
<evidence type="ECO:0000256" key="4">
    <source>
        <dbReference type="ARBA" id="ARBA00051722"/>
    </source>
</evidence>
<dbReference type="EMBL" id="BJXX01000164">
    <property type="protein sequence ID" value="GEN36012.1"/>
    <property type="molecule type" value="Genomic_DNA"/>
</dbReference>
<dbReference type="InterPro" id="IPR016667">
    <property type="entry name" value="Caps_polysacc_synth_CpsB/CapC"/>
</dbReference>
<gene>
    <name evidence="6" type="ORF">ADA01nite_34720</name>
</gene>
<comment type="caution">
    <text evidence="6">The sequence shown here is derived from an EMBL/GenBank/DDBJ whole genome shotgun (WGS) entry which is preliminary data.</text>
</comment>
<dbReference type="Gene3D" id="3.20.20.140">
    <property type="entry name" value="Metal-dependent hydrolases"/>
    <property type="match status" value="1"/>
</dbReference>
<evidence type="ECO:0000256" key="2">
    <source>
        <dbReference type="ARBA" id="ARBA00022801"/>
    </source>
</evidence>
<dbReference type="PANTHER" id="PTHR39181:SF1">
    <property type="entry name" value="TYROSINE-PROTEIN PHOSPHATASE YWQE"/>
    <property type="match status" value="1"/>
</dbReference>
<dbReference type="GO" id="GO:0004725">
    <property type="term" value="F:protein tyrosine phosphatase activity"/>
    <property type="evidence" value="ECO:0007669"/>
    <property type="project" value="UniProtKB-UniRule"/>
</dbReference>
<keyword evidence="2 5" id="KW-0378">Hydrolase</keyword>
<name>A0A511VFK2_9BACL</name>
<reference evidence="6 7" key="1">
    <citation type="submission" date="2019-07" db="EMBL/GenBank/DDBJ databases">
        <title>Whole genome shotgun sequence of Aneurinibacillus danicus NBRC 102444.</title>
        <authorList>
            <person name="Hosoyama A."/>
            <person name="Uohara A."/>
            <person name="Ohji S."/>
            <person name="Ichikawa N."/>
        </authorList>
    </citation>
    <scope>NUCLEOTIDE SEQUENCE [LARGE SCALE GENOMIC DNA]</scope>
    <source>
        <strain evidence="6 7">NBRC 102444</strain>
    </source>
</reference>
<dbReference type="SUPFAM" id="SSF89550">
    <property type="entry name" value="PHP domain-like"/>
    <property type="match status" value="1"/>
</dbReference>
<organism evidence="6 7">
    <name type="scientific">Aneurinibacillus danicus</name>
    <dbReference type="NCBI Taxonomy" id="267746"/>
    <lineage>
        <taxon>Bacteria</taxon>
        <taxon>Bacillati</taxon>
        <taxon>Bacillota</taxon>
        <taxon>Bacilli</taxon>
        <taxon>Bacillales</taxon>
        <taxon>Paenibacillaceae</taxon>
        <taxon>Aneurinibacillus group</taxon>
        <taxon>Aneurinibacillus</taxon>
    </lineage>
</organism>
<dbReference type="PANTHER" id="PTHR39181">
    <property type="entry name" value="TYROSINE-PROTEIN PHOSPHATASE YWQE"/>
    <property type="match status" value="1"/>
</dbReference>
<comment type="catalytic activity">
    <reaction evidence="4 5">
        <text>O-phospho-L-tyrosyl-[protein] + H2O = L-tyrosyl-[protein] + phosphate</text>
        <dbReference type="Rhea" id="RHEA:10684"/>
        <dbReference type="Rhea" id="RHEA-COMP:10136"/>
        <dbReference type="Rhea" id="RHEA-COMP:20101"/>
        <dbReference type="ChEBI" id="CHEBI:15377"/>
        <dbReference type="ChEBI" id="CHEBI:43474"/>
        <dbReference type="ChEBI" id="CHEBI:46858"/>
        <dbReference type="ChEBI" id="CHEBI:61978"/>
        <dbReference type="EC" id="3.1.3.48"/>
    </reaction>
</comment>
<comment type="similarity">
    <text evidence="1 5">Belongs to the metallo-dependent hydrolases superfamily. CpsB/CapC family.</text>
</comment>
<dbReference type="InterPro" id="IPR016195">
    <property type="entry name" value="Pol/histidinol_Pase-like"/>
</dbReference>
<dbReference type="OrthoDB" id="9788539at2"/>
<evidence type="ECO:0000256" key="1">
    <source>
        <dbReference type="ARBA" id="ARBA00005750"/>
    </source>
</evidence>
<dbReference type="GO" id="GO:0030145">
    <property type="term" value="F:manganese ion binding"/>
    <property type="evidence" value="ECO:0007669"/>
    <property type="project" value="UniProtKB-UniRule"/>
</dbReference>
<keyword evidence="7" id="KW-1185">Reference proteome</keyword>
<dbReference type="Pfam" id="PF19567">
    <property type="entry name" value="CpsB_CapC"/>
    <property type="match status" value="1"/>
</dbReference>
<dbReference type="RefSeq" id="WP_146811541.1">
    <property type="nucleotide sequence ID" value="NZ_BJXX01000164.1"/>
</dbReference>
<sequence length="262" mass="29729">MNVDIHNHILWGLDDGAQTPEDTLALAKDAVQNGITHVIATPHHRDGKYDNPASVILQRVDEANRLLEDNKIPLTILPGMELHLYGEIVQDFQAAHQTLITLNQTQLYVLIELPYDHVPAYTQRLLFDLQVEGYVPIIAHPERNHDIRERPSILHRMVEKGALAQLTAASVAGEFSSKYQGISRKLIEHNLIHFIASDAHNIARRGFALKAAYEWIDRKLGGQYTDFFKENARLLVSGQDIAVPAPRPFDRKKKRQKFLGLF</sequence>
<protein>
    <recommendedName>
        <fullName evidence="5">Tyrosine-protein phosphatase</fullName>
        <ecNumber evidence="5">3.1.3.48</ecNumber>
    </recommendedName>
</protein>
<accession>A0A511VFK2</accession>
<evidence type="ECO:0000256" key="3">
    <source>
        <dbReference type="ARBA" id="ARBA00022912"/>
    </source>
</evidence>
<dbReference type="AlphaFoldDB" id="A0A511VFK2"/>
<dbReference type="PIRSF" id="PIRSF016557">
    <property type="entry name" value="Caps_synth_CpsB"/>
    <property type="match status" value="1"/>
</dbReference>
<proteinExistence type="inferred from homology"/>
<dbReference type="Proteomes" id="UP000321157">
    <property type="component" value="Unassembled WGS sequence"/>
</dbReference>
<evidence type="ECO:0000313" key="7">
    <source>
        <dbReference type="Proteomes" id="UP000321157"/>
    </source>
</evidence>
<evidence type="ECO:0000256" key="5">
    <source>
        <dbReference type="PIRNR" id="PIRNR016557"/>
    </source>
</evidence>
<keyword evidence="3 5" id="KW-0904">Protein phosphatase</keyword>